<proteinExistence type="predicted"/>
<keyword evidence="3" id="KW-1185">Reference proteome</keyword>
<dbReference type="RefSeq" id="WP_106593552.1">
    <property type="nucleotide sequence ID" value="NZ_PYAS01000001.1"/>
</dbReference>
<dbReference type="AlphaFoldDB" id="A0A2P8GIS4"/>
<dbReference type="OrthoDB" id="9553486at2"/>
<sequence length="447" mass="50386">MKIKVLIAASLTLLAAHLPTQAQDSLRYKLRMTVPLVDFPQVADLPQRYVSMDQSLEYARGMYEMSFWGIDALGNAIVRPKSPGRKIWNGLLKYGMTLGFSRFASELPIPLGEWAHEEFHRTVLGVNGIASKNGNWFPNRWDGTVYGITDASLSALKQTNPNALLYAYTAGVQSEVMLNKRISVEDFYKKRALPKGALILYNAWYVHNYFWFSTSSESDSAKVWSPTFESPLETERDFAGADLTAWAYDMFNPESAFTERTKFKGGDGVNRRVGFSELSKDAQTFLLRQKKLSLLNYLNPAIFMINRIRLGRGVAFNFFTQYAPTHFGNSISLIVPVQVGNRDLLFGAHRYNNRDHGYYGIELGIANQRFADRWYADLTLQGWQQPESFLKAEHLTGGAVRARLFHSIGKGVSAYVSLNGKTKGWEMGSPYLAANLSAQFGMRVTVH</sequence>
<protein>
    <recommendedName>
        <fullName evidence="4">Capsule assembly protein Wzi</fullName>
    </recommendedName>
</protein>
<evidence type="ECO:0000313" key="2">
    <source>
        <dbReference type="EMBL" id="PSL33872.1"/>
    </source>
</evidence>
<organism evidence="2 3">
    <name type="scientific">Dyadobacter jiangsuensis</name>
    <dbReference type="NCBI Taxonomy" id="1591085"/>
    <lineage>
        <taxon>Bacteria</taxon>
        <taxon>Pseudomonadati</taxon>
        <taxon>Bacteroidota</taxon>
        <taxon>Cytophagia</taxon>
        <taxon>Cytophagales</taxon>
        <taxon>Spirosomataceae</taxon>
        <taxon>Dyadobacter</taxon>
    </lineage>
</organism>
<feature type="chain" id="PRO_5015162934" description="Capsule assembly protein Wzi" evidence="1">
    <location>
        <begin position="23"/>
        <end position="447"/>
    </location>
</feature>
<reference evidence="2 3" key="1">
    <citation type="submission" date="2018-03" db="EMBL/GenBank/DDBJ databases">
        <title>Genomic Encyclopedia of Archaeal and Bacterial Type Strains, Phase II (KMG-II): from individual species to whole genera.</title>
        <authorList>
            <person name="Goeker M."/>
        </authorList>
    </citation>
    <scope>NUCLEOTIDE SEQUENCE [LARGE SCALE GENOMIC DNA]</scope>
    <source>
        <strain evidence="2 3">DSM 29057</strain>
    </source>
</reference>
<dbReference type="EMBL" id="PYAS01000001">
    <property type="protein sequence ID" value="PSL33872.1"/>
    <property type="molecule type" value="Genomic_DNA"/>
</dbReference>
<dbReference type="Proteomes" id="UP000241964">
    <property type="component" value="Unassembled WGS sequence"/>
</dbReference>
<feature type="signal peptide" evidence="1">
    <location>
        <begin position="1"/>
        <end position="22"/>
    </location>
</feature>
<keyword evidence="1" id="KW-0732">Signal</keyword>
<evidence type="ECO:0008006" key="4">
    <source>
        <dbReference type="Google" id="ProtNLM"/>
    </source>
</evidence>
<accession>A0A2P8GIS4</accession>
<name>A0A2P8GIS4_9BACT</name>
<evidence type="ECO:0000313" key="3">
    <source>
        <dbReference type="Proteomes" id="UP000241964"/>
    </source>
</evidence>
<gene>
    <name evidence="2" type="ORF">CLV60_101241</name>
</gene>
<evidence type="ECO:0000256" key="1">
    <source>
        <dbReference type="SAM" id="SignalP"/>
    </source>
</evidence>
<comment type="caution">
    <text evidence="2">The sequence shown here is derived from an EMBL/GenBank/DDBJ whole genome shotgun (WGS) entry which is preliminary data.</text>
</comment>